<reference evidence="3 4" key="1">
    <citation type="journal article" date="2023" name="Commun. Biol.">
        <title>Genome analysis of Parmales, the sister group of diatoms, reveals the evolutionary specialization of diatoms from phago-mixotrophs to photoautotrophs.</title>
        <authorList>
            <person name="Ban H."/>
            <person name="Sato S."/>
            <person name="Yoshikawa S."/>
            <person name="Yamada K."/>
            <person name="Nakamura Y."/>
            <person name="Ichinomiya M."/>
            <person name="Sato N."/>
            <person name="Blanc-Mathieu R."/>
            <person name="Endo H."/>
            <person name="Kuwata A."/>
            <person name="Ogata H."/>
        </authorList>
    </citation>
    <scope>NUCLEOTIDE SEQUENCE [LARGE SCALE GENOMIC DNA]</scope>
</reference>
<feature type="non-terminal residue" evidence="3">
    <location>
        <position position="344"/>
    </location>
</feature>
<dbReference type="Proteomes" id="UP001165060">
    <property type="component" value="Unassembled WGS sequence"/>
</dbReference>
<comment type="caution">
    <text evidence="3">The sequence shown here is derived from an EMBL/GenBank/DDBJ whole genome shotgun (WGS) entry which is preliminary data.</text>
</comment>
<evidence type="ECO:0000313" key="3">
    <source>
        <dbReference type="EMBL" id="GMI42548.1"/>
    </source>
</evidence>
<dbReference type="InterPro" id="IPR011993">
    <property type="entry name" value="PH-like_dom_sf"/>
</dbReference>
<sequence length="344" mass="35729">PSQPPPAPSSTPCVPPFPSHTHPSLGVLFCSYLDKSVSGAIAPHLTTKWKKRFVVLTHRALHWFKRDGGCDLLGEELGSVQLSAVTSVRCTACPNPADPGAASLHYWELEAREEGAIVDTIFRRVFRAGSAARRDEWVAAVQFCLDAARAEQPGGGLTLTGGAEGGAEDDEDSAFSAFAAGPSAGGLPPLQRLGAPGPWPLAARPRALVVAAAVATNPNGATNPVLATEDPSVAMLATSDTLPARLGHSSRPVVACIPAGGCLRLHLSTGQVVAVPEEELRGAAPGEPLEFRAGDRPPAVGELEDGPPPVEKLILRSERELPPPSPRSPAAHGGHTRLILDAGL</sequence>
<evidence type="ECO:0000313" key="4">
    <source>
        <dbReference type="Proteomes" id="UP001165060"/>
    </source>
</evidence>
<dbReference type="PROSITE" id="PS50003">
    <property type="entry name" value="PH_DOMAIN"/>
    <property type="match status" value="1"/>
</dbReference>
<feature type="region of interest" description="Disordered" evidence="1">
    <location>
        <begin position="284"/>
        <end position="337"/>
    </location>
</feature>
<evidence type="ECO:0000259" key="2">
    <source>
        <dbReference type="PROSITE" id="PS50003"/>
    </source>
</evidence>
<dbReference type="Gene3D" id="2.30.29.30">
    <property type="entry name" value="Pleckstrin-homology domain (PH domain)/Phosphotyrosine-binding domain (PTB)"/>
    <property type="match status" value="1"/>
</dbReference>
<dbReference type="EMBL" id="BRYB01002293">
    <property type="protein sequence ID" value="GMI42548.1"/>
    <property type="molecule type" value="Genomic_DNA"/>
</dbReference>
<keyword evidence="4" id="KW-1185">Reference proteome</keyword>
<name>A0ABQ6N8B8_9STRA</name>
<evidence type="ECO:0000256" key="1">
    <source>
        <dbReference type="SAM" id="MobiDB-lite"/>
    </source>
</evidence>
<dbReference type="SUPFAM" id="SSF50729">
    <property type="entry name" value="PH domain-like"/>
    <property type="match status" value="1"/>
</dbReference>
<accession>A0ABQ6N8B8</accession>
<dbReference type="Pfam" id="PF00169">
    <property type="entry name" value="PH"/>
    <property type="match status" value="1"/>
</dbReference>
<dbReference type="SMART" id="SM00233">
    <property type="entry name" value="PH"/>
    <property type="match status" value="1"/>
</dbReference>
<gene>
    <name evidence="3" type="ORF">TeGR_g10563</name>
</gene>
<dbReference type="InterPro" id="IPR001849">
    <property type="entry name" value="PH_domain"/>
</dbReference>
<organism evidence="3 4">
    <name type="scientific">Tetraparma gracilis</name>
    <dbReference type="NCBI Taxonomy" id="2962635"/>
    <lineage>
        <taxon>Eukaryota</taxon>
        <taxon>Sar</taxon>
        <taxon>Stramenopiles</taxon>
        <taxon>Ochrophyta</taxon>
        <taxon>Bolidophyceae</taxon>
        <taxon>Parmales</taxon>
        <taxon>Triparmaceae</taxon>
        <taxon>Tetraparma</taxon>
    </lineage>
</organism>
<dbReference type="CDD" id="cd00821">
    <property type="entry name" value="PH"/>
    <property type="match status" value="1"/>
</dbReference>
<protein>
    <recommendedName>
        <fullName evidence="2">PH domain-containing protein</fullName>
    </recommendedName>
</protein>
<feature type="domain" description="PH" evidence="2">
    <location>
        <begin position="34"/>
        <end position="146"/>
    </location>
</feature>
<feature type="non-terminal residue" evidence="3">
    <location>
        <position position="1"/>
    </location>
</feature>
<proteinExistence type="predicted"/>